<evidence type="ECO:0000313" key="5">
    <source>
        <dbReference type="Proteomes" id="UP000078555"/>
    </source>
</evidence>
<evidence type="ECO:0000313" key="4">
    <source>
        <dbReference type="Proteomes" id="UP000078550"/>
    </source>
</evidence>
<evidence type="ECO:0000313" key="2">
    <source>
        <dbReference type="EMBL" id="SBT30670.1"/>
    </source>
</evidence>
<organism evidence="2 4">
    <name type="scientific">Plasmodium ovale wallikeri</name>
    <dbReference type="NCBI Taxonomy" id="864142"/>
    <lineage>
        <taxon>Eukaryota</taxon>
        <taxon>Sar</taxon>
        <taxon>Alveolata</taxon>
        <taxon>Apicomplexa</taxon>
        <taxon>Aconoidasida</taxon>
        <taxon>Haemosporida</taxon>
        <taxon>Plasmodiidae</taxon>
        <taxon>Plasmodium</taxon>
        <taxon>Plasmodium (Plasmodium)</taxon>
    </lineage>
</organism>
<evidence type="ECO:0000256" key="1">
    <source>
        <dbReference type="SAM" id="Phobius"/>
    </source>
</evidence>
<reference evidence="4 5" key="1">
    <citation type="submission" date="2016-05" db="EMBL/GenBank/DDBJ databases">
        <authorList>
            <person name="Naeem Raeece"/>
        </authorList>
    </citation>
    <scope>NUCLEOTIDE SEQUENCE [LARGE SCALE GENOMIC DNA]</scope>
</reference>
<gene>
    <name evidence="3" type="ORF">POVWA1_086580</name>
    <name evidence="2" type="ORF">POVWA2_000120</name>
</gene>
<keyword evidence="1" id="KW-0472">Membrane</keyword>
<sequence>MSSDYEKFYYDDFKIKVHFHFTGRHTFLENLNFGRIHNEFSNEPTLEGNVKTYCEEIKRALPSNTFNETFQNFSCNNIYNIINILKGWNNVTLDGIPKDGKMYCIHFKYWIYEYIEKHITQLSNYSLFGNIKDSLQKKLNCEGIFPCTFHEMTLDDIIKLRRILSFMLIYYSNIRNFHKQFIDCKYINYMGRGLKEYYESLEKCSTEKEQSNYCKEFNEFKELYKEDYMYWKTSTADKDYTYSEEDNVNCALEIESLKDPLHFSYWNKKEILHLSNYPFDSQKSTIISASSAIGATAGISLFLLYLYKYTNIGSLIGHVNQKNNTMFLNMDIEPHNLTQPISEFENANFESSPYNVSYYLLNNS</sequence>
<protein>
    <submittedName>
        <fullName evidence="2">PIR Superfamily Protein</fullName>
    </submittedName>
</protein>
<reference evidence="2" key="2">
    <citation type="submission" date="2016-05" db="EMBL/GenBank/DDBJ databases">
        <authorList>
            <person name="Lavstsen T."/>
            <person name="Jespersen J.S."/>
        </authorList>
    </citation>
    <scope>NUCLEOTIDE SEQUENCE [LARGE SCALE GENOMIC DNA]</scope>
</reference>
<keyword evidence="1" id="KW-1133">Transmembrane helix</keyword>
<keyword evidence="1" id="KW-0812">Transmembrane</keyword>
<feature type="transmembrane region" description="Helical" evidence="1">
    <location>
        <begin position="286"/>
        <end position="307"/>
    </location>
</feature>
<dbReference type="EMBL" id="FLRD01001794">
    <property type="protein sequence ID" value="SBT58256.1"/>
    <property type="molecule type" value="Genomic_DNA"/>
</dbReference>
<dbReference type="Proteomes" id="UP000078555">
    <property type="component" value="Unassembled WGS sequence"/>
</dbReference>
<dbReference type="AlphaFoldDB" id="A0A1A8YGK3"/>
<keyword evidence="5" id="KW-1185">Reference proteome</keyword>
<accession>A0A1A8YGK3</accession>
<evidence type="ECO:0000313" key="3">
    <source>
        <dbReference type="EMBL" id="SBT58256.1"/>
    </source>
</evidence>
<dbReference type="EMBL" id="FLRE01000001">
    <property type="protein sequence ID" value="SBT30670.1"/>
    <property type="molecule type" value="Genomic_DNA"/>
</dbReference>
<name>A0A1A8YGK3_PLAOA</name>
<proteinExistence type="predicted"/>
<dbReference type="Proteomes" id="UP000078550">
    <property type="component" value="Unassembled WGS sequence"/>
</dbReference>